<dbReference type="Pfam" id="PF11726">
    <property type="entry name" value="YagK_YfjJ_C"/>
    <property type="match status" value="1"/>
</dbReference>
<sequence>MFDYPKHPSNRNLSLYLYSKYQSFPVMSERGALIAEYVEEGFRSFLWAINRQVRTAMFRFDLRFPQDYGNAFNEGMINSFTRGLKEFIEQDQLEKLRSGKRVHKTEVNYLWVKEYGRASGRPHYHFALFLNKDAYMTLGRFGGRDNLYELIAKAWADAIGYPYYPAQRLVHACSNPKYCQKPVEYIDLNNTSADEQIGDAFYRLSYLFKAETKKFGRGCRNFGSSLGQTA</sequence>
<dbReference type="RefSeq" id="WP_173285635.1">
    <property type="nucleotide sequence ID" value="NZ_CP054020.1"/>
</dbReference>
<gene>
    <name evidence="2" type="ORF">HQN79_08640</name>
</gene>
<proteinExistence type="predicted"/>
<dbReference type="AlphaFoldDB" id="A0A7D4NQX9"/>
<dbReference type="Proteomes" id="UP000504724">
    <property type="component" value="Chromosome"/>
</dbReference>
<evidence type="ECO:0000313" key="3">
    <source>
        <dbReference type="Proteomes" id="UP000504724"/>
    </source>
</evidence>
<keyword evidence="3" id="KW-1185">Reference proteome</keyword>
<feature type="domain" description="YagK/YfjJ C-terminal" evidence="1">
    <location>
        <begin position="50"/>
        <end position="225"/>
    </location>
</feature>
<accession>A0A7D4NQX9</accession>
<dbReference type="KEGG" id="txa:HQN79_08640"/>
<organism evidence="2 3">
    <name type="scientific">Thiomicrorhabdus xiamenensis</name>
    <dbReference type="NCBI Taxonomy" id="2739063"/>
    <lineage>
        <taxon>Bacteria</taxon>
        <taxon>Pseudomonadati</taxon>
        <taxon>Pseudomonadota</taxon>
        <taxon>Gammaproteobacteria</taxon>
        <taxon>Thiotrichales</taxon>
        <taxon>Piscirickettsiaceae</taxon>
        <taxon>Thiomicrorhabdus</taxon>
    </lineage>
</organism>
<dbReference type="InterPro" id="IPR057271">
    <property type="entry name" value="YagK_YfjJ_C"/>
</dbReference>
<reference evidence="2 3" key="1">
    <citation type="submission" date="2020-05" db="EMBL/GenBank/DDBJ databases">
        <title>Thiomicrorhabdus sediminis sp.nov. and Thiomicrorhabdus xiamenensis sp.nov., novel sulfur-oxidizing bacteria isolated from coastal sediment.</title>
        <authorList>
            <person name="Liu X."/>
        </authorList>
    </citation>
    <scope>NUCLEOTIDE SEQUENCE [LARGE SCALE GENOMIC DNA]</scope>
    <source>
        <strain evidence="2 3">G2</strain>
    </source>
</reference>
<dbReference type="EMBL" id="CP054020">
    <property type="protein sequence ID" value="QKI89631.1"/>
    <property type="molecule type" value="Genomic_DNA"/>
</dbReference>
<name>A0A7D4NQX9_9GAMM</name>
<evidence type="ECO:0000259" key="1">
    <source>
        <dbReference type="Pfam" id="PF11726"/>
    </source>
</evidence>
<evidence type="ECO:0000313" key="2">
    <source>
        <dbReference type="EMBL" id="QKI89631.1"/>
    </source>
</evidence>
<protein>
    <submittedName>
        <fullName evidence="2">Inovirus Gp2 family protein</fullName>
    </submittedName>
</protein>